<evidence type="ECO:0000313" key="3">
    <source>
        <dbReference type="EMBL" id="GGK85702.1"/>
    </source>
</evidence>
<comment type="caution">
    <text evidence="3">The sequence shown here is derived from an EMBL/GenBank/DDBJ whole genome shotgun (WGS) entry which is preliminary data.</text>
</comment>
<protein>
    <recommendedName>
        <fullName evidence="2">NERD domain-containing protein</fullName>
    </recommendedName>
</protein>
<feature type="domain" description="NERD" evidence="2">
    <location>
        <begin position="42"/>
        <end position="129"/>
    </location>
</feature>
<name>A0ABQ2FG05_9DEIO</name>
<dbReference type="Pfam" id="PF08378">
    <property type="entry name" value="NERD"/>
    <property type="match status" value="1"/>
</dbReference>
<keyword evidence="4" id="KW-1185">Reference proteome</keyword>
<feature type="compositionally biased region" description="Low complexity" evidence="1">
    <location>
        <begin position="548"/>
        <end position="561"/>
    </location>
</feature>
<feature type="region of interest" description="Disordered" evidence="1">
    <location>
        <begin position="548"/>
        <end position="681"/>
    </location>
</feature>
<reference evidence="4" key="1">
    <citation type="journal article" date="2019" name="Int. J. Syst. Evol. Microbiol.">
        <title>The Global Catalogue of Microorganisms (GCM) 10K type strain sequencing project: providing services to taxonomists for standard genome sequencing and annotation.</title>
        <authorList>
            <consortium name="The Broad Institute Genomics Platform"/>
            <consortium name="The Broad Institute Genome Sequencing Center for Infectious Disease"/>
            <person name="Wu L."/>
            <person name="Ma J."/>
        </authorList>
    </citation>
    <scope>NUCLEOTIDE SEQUENCE [LARGE SCALE GENOMIC DNA]</scope>
    <source>
        <strain evidence="4">JCM 19173</strain>
    </source>
</reference>
<dbReference type="RefSeq" id="WP_189066964.1">
    <property type="nucleotide sequence ID" value="NZ_BMPE01000001.1"/>
</dbReference>
<proteinExistence type="predicted"/>
<sequence>MFVGQSFLIGDVAEPIIPVLEAFLTSHPDAIALLEFTSPGLQRRQLDCALISAGGIDLIEVKNKHGVVTGTAAGEWLVRRGRFTDPVVNFKAGRAENPYQQAYNASRDLQAGLKRLGLGGNVRVTPMVWLPSADPSSSVAEDFNVGLLLGTEGFVDALKSAPRSHGGRWDGADPRVLPTRLGLQPMNLSFLRGRVVAAHDHQGVADVEVWAEVNEERHTTRTDEQGVYTLAVALGADVTVGFSPPERYVLPATASICADLRYVTVSEVRLADRFPRKTEEELRREVMREVESRVQQRLAATQAHWEQARAEIDLVVDDLTAQLRTAQLRLVDQERLLRDREAQLDQPRLPLPAQVRQAHSLRVVQEQRGQIDEALELLRVPPYAHQRDDVDHVLRLLSKLEWSARRELTDAAPELVPAVRLTTAPRAAPTLPADSPFVDVPFREVPDTPPVGIADVRAGRRIPWGPVMVAALLAAGAGGAMVAWMSQTRPASQTTTPAPVTLPAVTVPPAAGAASPETPVAAPAVVTPPSPSARPAAVPEVALPEVDAAPPTAAPSSAVAPREAPRTAPVETAAPVRPVSPPPVVQEEAAMPPSASSRQPTRPATAAPVSSPPPVSPPKPAPAAPPTPAPAARSSASSAPAAASPEPTADATDLPGEVVTPSSAAPAEFSPDEPLPGVPVE</sequence>
<dbReference type="InterPro" id="IPR011528">
    <property type="entry name" value="NERD"/>
</dbReference>
<evidence type="ECO:0000256" key="1">
    <source>
        <dbReference type="SAM" id="MobiDB-lite"/>
    </source>
</evidence>
<feature type="compositionally biased region" description="Low complexity" evidence="1">
    <location>
        <begin position="600"/>
        <end position="609"/>
    </location>
</feature>
<feature type="compositionally biased region" description="Low complexity" evidence="1">
    <location>
        <begin position="630"/>
        <end position="652"/>
    </location>
</feature>
<accession>A0ABQ2FG05</accession>
<dbReference type="Proteomes" id="UP000604341">
    <property type="component" value="Unassembled WGS sequence"/>
</dbReference>
<evidence type="ECO:0000259" key="2">
    <source>
        <dbReference type="Pfam" id="PF08378"/>
    </source>
</evidence>
<dbReference type="EMBL" id="BMPE01000001">
    <property type="protein sequence ID" value="GGK85702.1"/>
    <property type="molecule type" value="Genomic_DNA"/>
</dbReference>
<organism evidence="3 4">
    <name type="scientific">Deinococcus radiotolerans</name>
    <dbReference type="NCBI Taxonomy" id="1309407"/>
    <lineage>
        <taxon>Bacteria</taxon>
        <taxon>Thermotogati</taxon>
        <taxon>Deinococcota</taxon>
        <taxon>Deinococci</taxon>
        <taxon>Deinococcales</taxon>
        <taxon>Deinococcaceae</taxon>
        <taxon>Deinococcus</taxon>
    </lineage>
</organism>
<gene>
    <name evidence="3" type="ORF">GCM10010844_00270</name>
</gene>
<evidence type="ECO:0000313" key="4">
    <source>
        <dbReference type="Proteomes" id="UP000604341"/>
    </source>
</evidence>
<feature type="compositionally biased region" description="Pro residues" evidence="1">
    <location>
        <begin position="610"/>
        <end position="629"/>
    </location>
</feature>